<dbReference type="InterPro" id="IPR044880">
    <property type="entry name" value="NCX_ion-bd_dom_sf"/>
</dbReference>
<dbReference type="Proteomes" id="UP001320768">
    <property type="component" value="Unassembled WGS sequence"/>
</dbReference>
<evidence type="ECO:0000256" key="5">
    <source>
        <dbReference type="SAM" id="Phobius"/>
    </source>
</evidence>
<feature type="transmembrane region" description="Helical" evidence="5">
    <location>
        <begin position="237"/>
        <end position="258"/>
    </location>
</feature>
<dbReference type="InterPro" id="IPR004481">
    <property type="entry name" value="K/Na/Ca-exchanger"/>
</dbReference>
<feature type="transmembrane region" description="Helical" evidence="5">
    <location>
        <begin position="6"/>
        <end position="30"/>
    </location>
</feature>
<feature type="domain" description="Sodium/calcium exchanger membrane region" evidence="6">
    <location>
        <begin position="173"/>
        <end position="315"/>
    </location>
</feature>
<evidence type="ECO:0000256" key="2">
    <source>
        <dbReference type="ARBA" id="ARBA00022692"/>
    </source>
</evidence>
<keyword evidence="4 5" id="KW-0472">Membrane</keyword>
<evidence type="ECO:0000256" key="3">
    <source>
        <dbReference type="ARBA" id="ARBA00022989"/>
    </source>
</evidence>
<keyword evidence="2 5" id="KW-0812">Transmembrane</keyword>
<dbReference type="EMBL" id="JAKUDN010000001">
    <property type="protein sequence ID" value="MCP8351912.1"/>
    <property type="molecule type" value="Genomic_DNA"/>
</dbReference>
<protein>
    <submittedName>
        <fullName evidence="7">Sodium:calcium antiporter</fullName>
    </submittedName>
</protein>
<feature type="transmembrane region" description="Helical" evidence="5">
    <location>
        <begin position="137"/>
        <end position="155"/>
    </location>
</feature>
<feature type="domain" description="Sodium/calcium exchanger membrane region" evidence="6">
    <location>
        <begin position="11"/>
        <end position="149"/>
    </location>
</feature>
<evidence type="ECO:0000256" key="4">
    <source>
        <dbReference type="ARBA" id="ARBA00023136"/>
    </source>
</evidence>
<comment type="subcellular location">
    <subcellularLocation>
        <location evidence="1">Membrane</location>
        <topology evidence="1">Multi-pass membrane protein</topology>
    </subcellularLocation>
</comment>
<evidence type="ECO:0000313" key="7">
    <source>
        <dbReference type="EMBL" id="MCP8351912.1"/>
    </source>
</evidence>
<proteinExistence type="predicted"/>
<dbReference type="PANTHER" id="PTHR10846:SF8">
    <property type="entry name" value="INNER MEMBRANE PROTEIN YRBG"/>
    <property type="match status" value="1"/>
</dbReference>
<feature type="transmembrane region" description="Helical" evidence="5">
    <location>
        <begin position="167"/>
        <end position="186"/>
    </location>
</feature>
<organism evidence="7 8">
    <name type="scientific">Candidatus Synchoanobacter obligatus</name>
    <dbReference type="NCBI Taxonomy" id="2919597"/>
    <lineage>
        <taxon>Bacteria</taxon>
        <taxon>Pseudomonadati</taxon>
        <taxon>Pseudomonadota</taxon>
        <taxon>Gammaproteobacteria</taxon>
        <taxon>Candidatus Comchoanobacterales</taxon>
        <taxon>Candidatus Comchoanobacteraceae</taxon>
        <taxon>Candidatus Synchoanobacter</taxon>
    </lineage>
</organism>
<feature type="transmembrane region" description="Helical" evidence="5">
    <location>
        <begin position="299"/>
        <end position="316"/>
    </location>
</feature>
<dbReference type="PANTHER" id="PTHR10846">
    <property type="entry name" value="SODIUM/POTASSIUM/CALCIUM EXCHANGER"/>
    <property type="match status" value="1"/>
</dbReference>
<keyword evidence="3 5" id="KW-1133">Transmembrane helix</keyword>
<name>A0ABT1L3Z5_9GAMM</name>
<keyword evidence="8" id="KW-1185">Reference proteome</keyword>
<dbReference type="InterPro" id="IPR004837">
    <property type="entry name" value="NaCa_Exmemb"/>
</dbReference>
<evidence type="ECO:0000256" key="1">
    <source>
        <dbReference type="ARBA" id="ARBA00004141"/>
    </source>
</evidence>
<comment type="caution">
    <text evidence="7">The sequence shown here is derived from an EMBL/GenBank/DDBJ whole genome shotgun (WGS) entry which is preliminary data.</text>
</comment>
<gene>
    <name evidence="7" type="ORF">MKS91_01205</name>
</gene>
<feature type="transmembrane region" description="Helical" evidence="5">
    <location>
        <begin position="42"/>
        <end position="69"/>
    </location>
</feature>
<feature type="transmembrane region" description="Helical" evidence="5">
    <location>
        <begin position="81"/>
        <end position="100"/>
    </location>
</feature>
<feature type="transmembrane region" description="Helical" evidence="5">
    <location>
        <begin position="206"/>
        <end position="230"/>
    </location>
</feature>
<reference evidence="7 8" key="1">
    <citation type="journal article" date="2022" name="Nat. Microbiol.">
        <title>The microbiome of a bacterivorous marine choanoflagellate contains a resource-demanding obligate bacterial associate.</title>
        <authorList>
            <person name="Needham D.M."/>
            <person name="Poirier C."/>
            <person name="Bachy C."/>
            <person name="George E.E."/>
            <person name="Wilken S."/>
            <person name="Yung C.C.M."/>
            <person name="Limardo A.J."/>
            <person name="Morando M."/>
            <person name="Sudek L."/>
            <person name="Malmstrom R.R."/>
            <person name="Keeling P.J."/>
            <person name="Santoro A.E."/>
            <person name="Worden A.Z."/>
        </authorList>
    </citation>
    <scope>NUCLEOTIDE SEQUENCE [LARGE SCALE GENOMIC DNA]</scope>
    <source>
        <strain evidence="7 8">Comchoano-2</strain>
    </source>
</reference>
<accession>A0ABT1L3Z5</accession>
<sequence>MDLISVSAGYLVIVFFLGLVYLCLGAYWFIEAAISISLRFEVPKLLVGSIIMSLATTSPELMVSVISVLKGQVGLALGNVFGSFVANIGLVLGVAGLIRPIKVSYIIIHRQIPFMIAALMVLVISSLGPYIEMWEVVAMLAGLVGWLIWLVCNVQGDEGIPDMSLDCAWWVTVVWFVMGVASMQWGSGLIIASAESLALVFGVKPYVVGLTVVAVGTSLPELASGVYGAIRGESSLVLGNVLGANVLLLLLVLPVIFLTSSTHVVLSDKLFDYLFMGLTSVFLWLFSMGFDQEWEINRYEAVIMLSVFGVYQFLLLR</sequence>
<dbReference type="Pfam" id="PF01699">
    <property type="entry name" value="Na_Ca_ex"/>
    <property type="match status" value="2"/>
</dbReference>
<feature type="transmembrane region" description="Helical" evidence="5">
    <location>
        <begin position="112"/>
        <end position="131"/>
    </location>
</feature>
<evidence type="ECO:0000313" key="8">
    <source>
        <dbReference type="Proteomes" id="UP001320768"/>
    </source>
</evidence>
<feature type="transmembrane region" description="Helical" evidence="5">
    <location>
        <begin position="270"/>
        <end position="287"/>
    </location>
</feature>
<dbReference type="RefSeq" id="WP_258569020.1">
    <property type="nucleotide sequence ID" value="NZ_JAKUDN010000001.1"/>
</dbReference>
<evidence type="ECO:0000259" key="6">
    <source>
        <dbReference type="Pfam" id="PF01699"/>
    </source>
</evidence>
<dbReference type="Gene3D" id="1.20.1420.30">
    <property type="entry name" value="NCX, central ion-binding region"/>
    <property type="match status" value="2"/>
</dbReference>